<dbReference type="InterPro" id="IPR010979">
    <property type="entry name" value="Ribosomal_uS13-like_H2TH"/>
</dbReference>
<dbReference type="GO" id="GO:0008270">
    <property type="term" value="F:zinc ion binding"/>
    <property type="evidence" value="ECO:0007669"/>
    <property type="project" value="UniProtKB-UniRule"/>
</dbReference>
<dbReference type="PROSITE" id="PS51066">
    <property type="entry name" value="ZF_FPG_2"/>
    <property type="match status" value="1"/>
</dbReference>
<reference evidence="18 19" key="1">
    <citation type="journal article" date="2011" name="PLoS ONE">
        <title>Core proteome of the minimal cell: comparative proteomics of three mollicute species.</title>
        <authorList>
            <person name="Fisunov G.Y."/>
            <person name="Alexeev D.G."/>
            <person name="Bazaleev N.A."/>
            <person name="Ladygina V.G."/>
            <person name="Galyamina M.A."/>
            <person name="Kondratov I.G."/>
            <person name="Zhukova N.A."/>
            <person name="Serebryakova M.V."/>
            <person name="Demina I.A."/>
            <person name="Govorun V.M."/>
        </authorList>
    </citation>
    <scope>NUCLEOTIDE SEQUENCE [LARGE SCALE GENOMIC DNA]</scope>
    <source>
        <strain evidence="18 19">S6</strain>
    </source>
</reference>
<feature type="active site" description="Proton donor" evidence="15">
    <location>
        <position position="3"/>
    </location>
</feature>
<dbReference type="GO" id="GO:0140078">
    <property type="term" value="F:class I DNA-(apurinic or apyrimidinic site) endonuclease activity"/>
    <property type="evidence" value="ECO:0007669"/>
    <property type="project" value="UniProtKB-EC"/>
</dbReference>
<dbReference type="HAMAP" id="MF_00103">
    <property type="entry name" value="Fapy_DNA_glycosyl"/>
    <property type="match status" value="1"/>
</dbReference>
<dbReference type="SMART" id="SM01232">
    <property type="entry name" value="H2TH"/>
    <property type="match status" value="1"/>
</dbReference>
<feature type="domain" description="Formamidopyrimidine-DNA glycosylase catalytic" evidence="17">
    <location>
        <begin position="2"/>
        <end position="115"/>
    </location>
</feature>
<dbReference type="NCBIfam" id="TIGR00577">
    <property type="entry name" value="fpg"/>
    <property type="match status" value="1"/>
</dbReference>
<keyword evidence="13 15" id="KW-0326">Glycosidase</keyword>
<dbReference type="GO" id="GO:0003690">
    <property type="term" value="F:double-stranded DNA binding"/>
    <property type="evidence" value="ECO:0007669"/>
    <property type="project" value="UniProtKB-ARBA"/>
</dbReference>
<dbReference type="SUPFAM" id="SSF57716">
    <property type="entry name" value="Glucocorticoid receptor-like (DNA-binding domain)"/>
    <property type="match status" value="1"/>
</dbReference>
<dbReference type="InterPro" id="IPR000214">
    <property type="entry name" value="Znf_DNA_glyclase/AP_lyase"/>
</dbReference>
<keyword evidence="10 15" id="KW-0234">DNA repair</keyword>
<evidence type="ECO:0000256" key="2">
    <source>
        <dbReference type="ARBA" id="ARBA00009409"/>
    </source>
</evidence>
<evidence type="ECO:0000256" key="15">
    <source>
        <dbReference type="HAMAP-Rule" id="MF_00103"/>
    </source>
</evidence>
<dbReference type="PANTHER" id="PTHR22993">
    <property type="entry name" value="FORMAMIDOPYRIMIDINE-DNA GLYCOSYLASE"/>
    <property type="match status" value="1"/>
</dbReference>
<dbReference type="GO" id="GO:0034039">
    <property type="term" value="F:8-oxo-7,8-dihydroguanine DNA N-glycosylase activity"/>
    <property type="evidence" value="ECO:0007669"/>
    <property type="project" value="TreeGrafter"/>
</dbReference>
<dbReference type="Pfam" id="PF06831">
    <property type="entry name" value="H2TH"/>
    <property type="match status" value="1"/>
</dbReference>
<dbReference type="InterPro" id="IPR015886">
    <property type="entry name" value="H2TH_FPG"/>
</dbReference>
<feature type="binding site" evidence="15">
    <location>
        <position position="94"/>
    </location>
    <ligand>
        <name>DNA</name>
        <dbReference type="ChEBI" id="CHEBI:16991"/>
    </ligand>
</feature>
<keyword evidence="11 15" id="KW-0456">Lyase</keyword>
<dbReference type="Proteomes" id="UP000018735">
    <property type="component" value="Chromosome"/>
</dbReference>
<dbReference type="SMART" id="SM00898">
    <property type="entry name" value="Fapy_DNA_glyco"/>
    <property type="match status" value="1"/>
</dbReference>
<feature type="binding site" evidence="15">
    <location>
        <position position="112"/>
    </location>
    <ligand>
        <name>DNA</name>
        <dbReference type="ChEBI" id="CHEBI:16991"/>
    </ligand>
</feature>
<dbReference type="InterPro" id="IPR012319">
    <property type="entry name" value="FPG_cat"/>
</dbReference>
<evidence type="ECO:0000256" key="13">
    <source>
        <dbReference type="ARBA" id="ARBA00023295"/>
    </source>
</evidence>
<evidence type="ECO:0000256" key="14">
    <source>
        <dbReference type="ARBA" id="ARBA00044632"/>
    </source>
</evidence>
<comment type="function">
    <text evidence="15">Involved in base excision repair of DNA damaged by oxidation or by mutagenic agents. Acts as DNA glycosylase that recognizes and removes damaged bases. Has a preference for oxidized purines, such as 7,8-dihydro-8-oxoguanine (8-oxoG). Has AP (apurinic/apyrimidinic) lyase activity and introduces nicks in the DNA strand. Cleaves the DNA backbone by beta-delta elimination to generate a single-strand break at the site of the removed base with both 3'- and 5'-phosphates.</text>
</comment>
<evidence type="ECO:0000256" key="8">
    <source>
        <dbReference type="ARBA" id="ARBA00022833"/>
    </source>
</evidence>
<dbReference type="EC" id="3.2.2.23" evidence="15"/>
<dbReference type="RefSeq" id="WP_011884060.1">
    <property type="nucleotide sequence ID" value="NC_023030.2"/>
</dbReference>
<dbReference type="PROSITE" id="PS51068">
    <property type="entry name" value="FPG_CAT"/>
    <property type="match status" value="1"/>
</dbReference>
<comment type="catalytic activity">
    <reaction evidence="1 15">
        <text>Hydrolysis of DNA containing ring-opened 7-methylguanine residues, releasing 2,6-diamino-4-hydroxy-5-(N-methyl)formamidopyrimidine.</text>
        <dbReference type="EC" id="3.2.2.23"/>
    </reaction>
</comment>
<keyword evidence="6 15" id="KW-0863">Zinc-finger</keyword>
<evidence type="ECO:0000256" key="6">
    <source>
        <dbReference type="ARBA" id="ARBA00022771"/>
    </source>
</evidence>
<comment type="similarity">
    <text evidence="2 15">Belongs to the FPG family.</text>
</comment>
<keyword evidence="9 15" id="KW-0238">DNA-binding</keyword>
<protein>
    <recommendedName>
        <fullName evidence="15">Formamidopyrimidine-DNA glycosylase</fullName>
        <shortName evidence="15">Fapy-DNA glycosylase</shortName>
        <ecNumber evidence="15">3.2.2.23</ecNumber>
    </recommendedName>
    <alternativeName>
        <fullName evidence="15">DNA-(apurinic or apyrimidinic site) lyase MutM</fullName>
        <shortName evidence="15">AP lyase MutM</shortName>
        <ecNumber evidence="15">4.2.99.18</ecNumber>
    </alternativeName>
</protein>
<feature type="active site" description="Schiff-base intermediate with DNA" evidence="15">
    <location>
        <position position="2"/>
    </location>
</feature>
<dbReference type="PANTHER" id="PTHR22993:SF9">
    <property type="entry name" value="FORMAMIDOPYRIMIDINE-DNA GLYCOSYLASE"/>
    <property type="match status" value="1"/>
</dbReference>
<accession>A0A0F6CKB6</accession>
<dbReference type="Pfam" id="PF01149">
    <property type="entry name" value="Fapy_DNA_glyco"/>
    <property type="match status" value="1"/>
</dbReference>
<dbReference type="SUPFAM" id="SSF46946">
    <property type="entry name" value="S13-like H2TH domain"/>
    <property type="match status" value="1"/>
</dbReference>
<dbReference type="EMBL" id="CP006916">
    <property type="protein sequence ID" value="AHB99538.1"/>
    <property type="molecule type" value="Genomic_DNA"/>
</dbReference>
<comment type="catalytic activity">
    <reaction evidence="14 15">
        <text>2'-deoxyribonucleotide-(2'-deoxyribose 5'-phosphate)-2'-deoxyribonucleotide-DNA = a 3'-end 2'-deoxyribonucleotide-(2,3-dehydro-2,3-deoxyribose 5'-phosphate)-DNA + a 5'-end 5'-phospho-2'-deoxyribonucleoside-DNA + H(+)</text>
        <dbReference type="Rhea" id="RHEA:66592"/>
        <dbReference type="Rhea" id="RHEA-COMP:13180"/>
        <dbReference type="Rhea" id="RHEA-COMP:16897"/>
        <dbReference type="Rhea" id="RHEA-COMP:17067"/>
        <dbReference type="ChEBI" id="CHEBI:15378"/>
        <dbReference type="ChEBI" id="CHEBI:136412"/>
        <dbReference type="ChEBI" id="CHEBI:157695"/>
        <dbReference type="ChEBI" id="CHEBI:167181"/>
        <dbReference type="EC" id="4.2.99.18"/>
    </reaction>
</comment>
<evidence type="ECO:0000259" key="16">
    <source>
        <dbReference type="PROSITE" id="PS51066"/>
    </source>
</evidence>
<feature type="active site" description="Proton donor; for delta-elimination activity" evidence="15">
    <location>
        <position position="264"/>
    </location>
</feature>
<evidence type="ECO:0000256" key="7">
    <source>
        <dbReference type="ARBA" id="ARBA00022801"/>
    </source>
</evidence>
<feature type="active site" description="Proton donor; for beta-elimination activity" evidence="15">
    <location>
        <position position="59"/>
    </location>
</feature>
<keyword evidence="5 15" id="KW-0227">DNA damage</keyword>
<dbReference type="InterPro" id="IPR010663">
    <property type="entry name" value="Znf_FPG/IleRS"/>
</dbReference>
<dbReference type="InterPro" id="IPR020629">
    <property type="entry name" value="FPG_Glyclase"/>
</dbReference>
<dbReference type="FunFam" id="1.10.8.50:FF:000003">
    <property type="entry name" value="Formamidopyrimidine-DNA glycosylase"/>
    <property type="match status" value="1"/>
</dbReference>
<feature type="domain" description="FPG-type" evidence="16">
    <location>
        <begin position="240"/>
        <end position="274"/>
    </location>
</feature>
<evidence type="ECO:0000256" key="5">
    <source>
        <dbReference type="ARBA" id="ARBA00022763"/>
    </source>
</evidence>
<dbReference type="EC" id="4.2.99.18" evidence="15"/>
<comment type="caution">
    <text evidence="15">Lacks conserved residue(s) required for the propagation of feature annotation.</text>
</comment>
<dbReference type="AlphaFoldDB" id="A0A0F6CKB6"/>
<evidence type="ECO:0000313" key="18">
    <source>
        <dbReference type="EMBL" id="AHB99538.1"/>
    </source>
</evidence>
<evidence type="ECO:0000256" key="9">
    <source>
        <dbReference type="ARBA" id="ARBA00023125"/>
    </source>
</evidence>
<dbReference type="GO" id="GO:0003684">
    <property type="term" value="F:damaged DNA binding"/>
    <property type="evidence" value="ECO:0007669"/>
    <property type="project" value="InterPro"/>
</dbReference>
<evidence type="ECO:0000256" key="10">
    <source>
        <dbReference type="ARBA" id="ARBA00023204"/>
    </source>
</evidence>
<proteinExistence type="inferred from homology"/>
<evidence type="ECO:0000256" key="4">
    <source>
        <dbReference type="ARBA" id="ARBA00022723"/>
    </source>
</evidence>
<dbReference type="PROSITE" id="PS01242">
    <property type="entry name" value="ZF_FPG_1"/>
    <property type="match status" value="1"/>
</dbReference>
<dbReference type="SUPFAM" id="SSF81624">
    <property type="entry name" value="N-terminal domain of MutM-like DNA repair proteins"/>
    <property type="match status" value="1"/>
</dbReference>
<name>A0A0F6CKB6_MYCGL</name>
<dbReference type="InterPro" id="IPR035937">
    <property type="entry name" value="FPG_N"/>
</dbReference>
<keyword evidence="12 15" id="KW-0511">Multifunctional enzyme</keyword>
<evidence type="ECO:0000259" key="17">
    <source>
        <dbReference type="PROSITE" id="PS51068"/>
    </source>
</evidence>
<keyword evidence="7 15" id="KW-0378">Hydrolase</keyword>
<keyword evidence="4 15" id="KW-0479">Metal-binding</keyword>
<evidence type="ECO:0000256" key="3">
    <source>
        <dbReference type="ARBA" id="ARBA00011245"/>
    </source>
</evidence>
<comment type="subunit">
    <text evidence="3 15">Monomer.</text>
</comment>
<organism evidence="18 19">
    <name type="scientific">Mycoplasmoides gallisepticum S6</name>
    <dbReference type="NCBI Taxonomy" id="1006581"/>
    <lineage>
        <taxon>Bacteria</taxon>
        <taxon>Bacillati</taxon>
        <taxon>Mycoplasmatota</taxon>
        <taxon>Mycoplasmoidales</taxon>
        <taxon>Mycoplasmoidaceae</taxon>
        <taxon>Mycoplasmoides</taxon>
    </lineage>
</organism>
<dbReference type="Gene3D" id="3.20.190.10">
    <property type="entry name" value="MutM-like, N-terminal"/>
    <property type="match status" value="1"/>
</dbReference>
<dbReference type="GO" id="GO:0006284">
    <property type="term" value="P:base-excision repair"/>
    <property type="evidence" value="ECO:0007669"/>
    <property type="project" value="InterPro"/>
</dbReference>
<dbReference type="eggNOG" id="COG0266">
    <property type="taxonomic scope" value="Bacteria"/>
</dbReference>
<dbReference type="NCBIfam" id="NF002211">
    <property type="entry name" value="PRK01103.1"/>
    <property type="match status" value="1"/>
</dbReference>
<dbReference type="Pfam" id="PF06827">
    <property type="entry name" value="zf-FPG_IleRS"/>
    <property type="match status" value="1"/>
</dbReference>
<sequence>MPELPEVQTVINYLKTKIINQKINNVIVSALKVLKNATPKEFKKFLVNEHFVDIKRIGKYIIFILSNNKVLVSHLRMEGKYKISQFKAKYDERHVLVRFILDDFELHYHDTRRFGTFHIHSVLDYQDQDYLKKLAIDPTQEEWDWKYLKNNAQKSSRVIKSVLLDQSVVAGIGNIYADEILFLSKINPAKKANELTDQQFKEISKNATKVLLKAIELNGTTIFSYQFKENHAGSYQNYLNVHLQKDKPCKVCGNLVKKTKLNNRGTYYCAKCQK</sequence>
<evidence type="ECO:0000256" key="11">
    <source>
        <dbReference type="ARBA" id="ARBA00023239"/>
    </source>
</evidence>
<evidence type="ECO:0000256" key="12">
    <source>
        <dbReference type="ARBA" id="ARBA00023268"/>
    </source>
</evidence>
<dbReference type="InterPro" id="IPR015887">
    <property type="entry name" value="DNA_glyclase_Znf_dom_DNA_BS"/>
</dbReference>
<dbReference type="Gene3D" id="1.10.8.50">
    <property type="match status" value="1"/>
</dbReference>
<gene>
    <name evidence="15 18" type="primary">mutM</name>
    <name evidence="15" type="synonym">fpg</name>
    <name evidence="18" type="ORF">GCW_01370</name>
</gene>
<dbReference type="CDD" id="cd08966">
    <property type="entry name" value="EcFpg-like_N"/>
    <property type="match status" value="1"/>
</dbReference>
<evidence type="ECO:0000256" key="1">
    <source>
        <dbReference type="ARBA" id="ARBA00001668"/>
    </source>
</evidence>
<evidence type="ECO:0000313" key="19">
    <source>
        <dbReference type="Proteomes" id="UP000018735"/>
    </source>
</evidence>
<dbReference type="KEGG" id="mgz:GCW_01370"/>
<keyword evidence="8 15" id="KW-0862">Zinc</keyword>
<dbReference type="HOGENOM" id="CLU_038423_1_3_14"/>
<comment type="cofactor">
    <cofactor evidence="15">
        <name>Zn(2+)</name>
        <dbReference type="ChEBI" id="CHEBI:29105"/>
    </cofactor>
    <text evidence="15">Binds 1 zinc ion per subunit.</text>
</comment>